<dbReference type="Proteomes" id="UP000002294">
    <property type="component" value="Chromosome"/>
</dbReference>
<reference evidence="3 4" key="1">
    <citation type="journal article" date="2009" name="Stand. Genomic Sci.">
        <title>Complete genome sequence of Anaerococcus prevotii type strain (PC1).</title>
        <authorList>
            <person name="Labutti K."/>
            <person name="Pukall R."/>
            <person name="Steenblock K."/>
            <person name="Glavina Del Rio T."/>
            <person name="Tice H."/>
            <person name="Copeland A."/>
            <person name="Cheng J.F."/>
            <person name="Lucas S."/>
            <person name="Chen F."/>
            <person name="Nolan M."/>
            <person name="Bruce D."/>
            <person name="Goodwin L."/>
            <person name="Pitluck S."/>
            <person name="Ivanova N."/>
            <person name="Mavromatis K."/>
            <person name="Ovchinnikova G."/>
            <person name="Pati A."/>
            <person name="Chen A."/>
            <person name="Palaniappan K."/>
            <person name="Land M."/>
            <person name="Hauser L."/>
            <person name="Chang Y.J."/>
            <person name="Jeffries C.D."/>
            <person name="Chain P."/>
            <person name="Saunders E."/>
            <person name="Brettin T."/>
            <person name="Detter J.C."/>
            <person name="Han C."/>
            <person name="Goker M."/>
            <person name="Bristow J."/>
            <person name="Eisen J.A."/>
            <person name="Markowitz V."/>
            <person name="Hugenholtz P."/>
            <person name="Kyrpides N.C."/>
            <person name="Klenk H.P."/>
            <person name="Lapidus A."/>
        </authorList>
    </citation>
    <scope>NUCLEOTIDE SEQUENCE [LARGE SCALE GENOMIC DNA]</scope>
    <source>
        <strain evidence="4">ATCC 9321 / DSM 20548 / JCM 6508 / NCTC 11806 / PC1</strain>
    </source>
</reference>
<dbReference type="STRING" id="525919.Apre_1469"/>
<evidence type="ECO:0000256" key="1">
    <source>
        <dbReference type="SAM" id="MobiDB-lite"/>
    </source>
</evidence>
<gene>
    <name evidence="3" type="ordered locus">Apre_1469</name>
</gene>
<dbReference type="KEGG" id="apr:Apre_1469"/>
<dbReference type="AlphaFoldDB" id="C7RE77"/>
<feature type="compositionally biased region" description="Polar residues" evidence="1">
    <location>
        <begin position="205"/>
        <end position="214"/>
    </location>
</feature>
<keyword evidence="2" id="KW-0812">Transmembrane</keyword>
<dbReference type="HOGENOM" id="CLU_1286547_0_0_9"/>
<feature type="region of interest" description="Disordered" evidence="1">
    <location>
        <begin position="142"/>
        <end position="214"/>
    </location>
</feature>
<keyword evidence="4" id="KW-1185">Reference proteome</keyword>
<dbReference type="RefSeq" id="WP_015778388.1">
    <property type="nucleotide sequence ID" value="NC_013171.1"/>
</dbReference>
<keyword evidence="2" id="KW-0472">Membrane</keyword>
<evidence type="ECO:0000256" key="2">
    <source>
        <dbReference type="SAM" id="Phobius"/>
    </source>
</evidence>
<evidence type="ECO:0000313" key="3">
    <source>
        <dbReference type="EMBL" id="ACV29490.1"/>
    </source>
</evidence>
<sequence length="214" mass="23883">MLKTTERNLSLVIALATILVFALTLAGVFINNALVGLLWNGLFLLSWLMMLAFGLIVLFDKKAMGFSILTGIITGLAFCALSAHSLVILARFIPQISGNIILPNIALLKHSQMIFYTSLILVYFIHIINYIRLNPQRKLETSLDNKDESIESDKTVDVKETEDSKNTEGKTPENRDRDLSEEDLKILNSHKDPLDFLGDEEDKNGSINNGGMEE</sequence>
<feature type="transmembrane region" description="Helical" evidence="2">
    <location>
        <begin position="12"/>
        <end position="31"/>
    </location>
</feature>
<feature type="transmembrane region" description="Helical" evidence="2">
    <location>
        <begin position="66"/>
        <end position="93"/>
    </location>
</feature>
<dbReference type="EMBL" id="CP001708">
    <property type="protein sequence ID" value="ACV29490.1"/>
    <property type="molecule type" value="Genomic_DNA"/>
</dbReference>
<proteinExistence type="predicted"/>
<evidence type="ECO:0000313" key="4">
    <source>
        <dbReference type="Proteomes" id="UP000002294"/>
    </source>
</evidence>
<organism evidence="3 4">
    <name type="scientific">Anaerococcus prevotii (strain ATCC 9321 / DSM 20548 / JCM 6508 / NCTC 11806 / PC1)</name>
    <name type="common">Peptostreptococcus prevotii</name>
    <name type="synonym">Peptococcus prevotii</name>
    <dbReference type="NCBI Taxonomy" id="525919"/>
    <lineage>
        <taxon>Bacteria</taxon>
        <taxon>Bacillati</taxon>
        <taxon>Bacillota</taxon>
        <taxon>Tissierellia</taxon>
        <taxon>Tissierellales</taxon>
        <taxon>Peptoniphilaceae</taxon>
        <taxon>Anaerococcus</taxon>
    </lineage>
</organism>
<accession>C7RE77</accession>
<name>C7RE77_ANAPD</name>
<keyword evidence="2" id="KW-1133">Transmembrane helix</keyword>
<feature type="transmembrane region" description="Helical" evidence="2">
    <location>
        <begin position="113"/>
        <end position="131"/>
    </location>
</feature>
<dbReference type="eggNOG" id="ENOG5033VH5">
    <property type="taxonomic scope" value="Bacteria"/>
</dbReference>
<feature type="compositionally biased region" description="Basic and acidic residues" evidence="1">
    <location>
        <begin position="142"/>
        <end position="194"/>
    </location>
</feature>
<feature type="transmembrane region" description="Helical" evidence="2">
    <location>
        <begin position="37"/>
        <end position="59"/>
    </location>
</feature>
<protein>
    <submittedName>
        <fullName evidence="3">Uncharacterized protein</fullName>
    </submittedName>
</protein>